<keyword evidence="3" id="KW-1185">Reference proteome</keyword>
<dbReference type="EMBL" id="SMKE01001082">
    <property type="protein sequence ID" value="TDB80713.1"/>
    <property type="molecule type" value="Genomic_DNA"/>
</dbReference>
<feature type="non-terminal residue" evidence="2">
    <location>
        <position position="1"/>
    </location>
</feature>
<protein>
    <submittedName>
        <fullName evidence="2">Cell wall anchor protein</fullName>
    </submittedName>
</protein>
<name>A0ABY2DC01_9ACTN</name>
<dbReference type="NCBIfam" id="NF038134">
    <property type="entry name" value="choice_anch_M"/>
    <property type="match status" value="1"/>
</dbReference>
<feature type="non-terminal residue" evidence="2">
    <location>
        <position position="219"/>
    </location>
</feature>
<dbReference type="Proteomes" id="UP000295626">
    <property type="component" value="Unassembled WGS sequence"/>
</dbReference>
<dbReference type="NCBIfam" id="TIGR03769">
    <property type="entry name" value="P_ac_wall_RPT"/>
    <property type="match status" value="1"/>
</dbReference>
<dbReference type="InterPro" id="IPR022395">
    <property type="entry name" value="CHP03773_ABC_transptr-like"/>
</dbReference>
<feature type="compositionally biased region" description="Gly residues" evidence="1">
    <location>
        <begin position="189"/>
        <end position="201"/>
    </location>
</feature>
<feature type="region of interest" description="Disordered" evidence="1">
    <location>
        <begin position="159"/>
        <end position="219"/>
    </location>
</feature>
<sequence length="219" mass="22989">KVISDGHVDMGPQLERGRFVIRIKDDTVSPAVWRDMADVVLQVKDNAKIDVPAGVDFLGKPGDTVWMLPQSQQAGIVWPGWNTQHQSVTSGTRGNVTWTLRGVDGPGRYALFLTGAFGTPEVLFDSAKPFPQQIDIAPNTHAHGNWAFSEPGLYRLTVQMSGSTTGGDPVSDTKKLTIAVGDSTDPDSGFGGGDNGSTGGDDGVDGNNSGGGPLPRTGT</sequence>
<dbReference type="InterPro" id="IPR022435">
    <property type="entry name" value="Surface-anchored_actinobac"/>
</dbReference>
<reference evidence="2 3" key="1">
    <citation type="submission" date="2019-02" db="EMBL/GenBank/DDBJ databases">
        <title>Draft genome sequences of novel Actinobacteria.</title>
        <authorList>
            <person name="Sahin N."/>
            <person name="Ay H."/>
            <person name="Saygin H."/>
        </authorList>
    </citation>
    <scope>NUCLEOTIDE SEQUENCE [LARGE SCALE GENOMIC DNA]</scope>
    <source>
        <strain evidence="2 3">JCM 30529</strain>
    </source>
</reference>
<dbReference type="NCBIfam" id="TIGR03773">
    <property type="entry name" value="anch_rpt_wall"/>
    <property type="match status" value="1"/>
</dbReference>
<organism evidence="2 3">
    <name type="scientific">Micromonospora fluostatini</name>
    <dbReference type="NCBI Taxonomy" id="1629071"/>
    <lineage>
        <taxon>Bacteria</taxon>
        <taxon>Bacillati</taxon>
        <taxon>Actinomycetota</taxon>
        <taxon>Actinomycetes</taxon>
        <taxon>Micromonosporales</taxon>
        <taxon>Micromonosporaceae</taxon>
        <taxon>Micromonospora</taxon>
    </lineage>
</organism>
<gene>
    <name evidence="2" type="ORF">E1091_19175</name>
</gene>
<evidence type="ECO:0000313" key="3">
    <source>
        <dbReference type="Proteomes" id="UP000295626"/>
    </source>
</evidence>
<evidence type="ECO:0000256" key="1">
    <source>
        <dbReference type="SAM" id="MobiDB-lite"/>
    </source>
</evidence>
<proteinExistence type="predicted"/>
<accession>A0ABY2DC01</accession>
<comment type="caution">
    <text evidence="2">The sequence shown here is derived from an EMBL/GenBank/DDBJ whole genome shotgun (WGS) entry which is preliminary data.</text>
</comment>
<evidence type="ECO:0000313" key="2">
    <source>
        <dbReference type="EMBL" id="TDB80713.1"/>
    </source>
</evidence>